<accession>D5PE99</accession>
<evidence type="ECO:0000313" key="2">
    <source>
        <dbReference type="Proteomes" id="UP000003653"/>
    </source>
</evidence>
<dbReference type="AlphaFoldDB" id="D5PE99"/>
<evidence type="ECO:0000313" key="1">
    <source>
        <dbReference type="EMBL" id="EFG75594.1"/>
    </source>
</evidence>
<comment type="caution">
    <text evidence="1">The sequence shown here is derived from an EMBL/GenBank/DDBJ whole genome shotgun (WGS) entry which is preliminary data.</text>
</comment>
<gene>
    <name evidence="1" type="ORF">HMPREF0591_4493</name>
</gene>
<reference evidence="1 2" key="1">
    <citation type="submission" date="2010-04" db="EMBL/GenBank/DDBJ databases">
        <authorList>
            <person name="Muzny D."/>
            <person name="Qin X."/>
            <person name="Deng J."/>
            <person name="Jiang H."/>
            <person name="Liu Y."/>
            <person name="Qu J."/>
            <person name="Song X.-Z."/>
            <person name="Zhang L."/>
            <person name="Thornton R."/>
            <person name="Coyle M."/>
            <person name="Francisco L."/>
            <person name="Jackson L."/>
            <person name="Javaid M."/>
            <person name="Korchina V."/>
            <person name="Kovar C."/>
            <person name="Mata R."/>
            <person name="Mathew T."/>
            <person name="Ngo R."/>
            <person name="Nguyen L."/>
            <person name="Nguyen N."/>
            <person name="Okwuonu G."/>
            <person name="Ongeri F."/>
            <person name="Pham C."/>
            <person name="Simmons D."/>
            <person name="Wilczek-Boney K."/>
            <person name="Hale W."/>
            <person name="Jakkamsetti A."/>
            <person name="Pham P."/>
            <person name="Ruth R."/>
            <person name="San Lucas F."/>
            <person name="Warren J."/>
            <person name="Zhang J."/>
            <person name="Zhao Z."/>
            <person name="Zhou C."/>
            <person name="Zhu D."/>
            <person name="Lee S."/>
            <person name="Bess C."/>
            <person name="Blankenburg K."/>
            <person name="Forbes L."/>
            <person name="Fu Q."/>
            <person name="Gubbala S."/>
            <person name="Hirani K."/>
            <person name="Jayaseelan J.C."/>
            <person name="Lara F."/>
            <person name="Munidasa M."/>
            <person name="Palculict T."/>
            <person name="Patil S."/>
            <person name="Pu L.-L."/>
            <person name="Saada N."/>
            <person name="Tang L."/>
            <person name="Weissenberger G."/>
            <person name="Zhu Y."/>
            <person name="Hemphill L."/>
            <person name="Shang Y."/>
            <person name="Youmans B."/>
            <person name="Ayvaz T."/>
            <person name="Ross M."/>
            <person name="Santibanez J."/>
            <person name="Aqrawi P."/>
            <person name="Gross S."/>
            <person name="Joshi V."/>
            <person name="Fowler G."/>
            <person name="Nazareth L."/>
            <person name="Reid J."/>
            <person name="Worley K."/>
            <person name="Petrosino J."/>
            <person name="Highlander S."/>
            <person name="Gibbs R."/>
        </authorList>
    </citation>
    <scope>NUCLEOTIDE SEQUENCE [LARGE SCALE GENOMIC DNA]</scope>
    <source>
        <strain evidence="1 2">ATCC BAA-614</strain>
    </source>
</reference>
<proteinExistence type="predicted"/>
<dbReference type="Proteomes" id="UP000003653">
    <property type="component" value="Unassembled WGS sequence"/>
</dbReference>
<name>D5PE99_9MYCO</name>
<keyword evidence="2" id="KW-1185">Reference proteome</keyword>
<dbReference type="HOGENOM" id="CLU_3137930_0_0_11"/>
<protein>
    <submittedName>
        <fullName evidence="1">Uncharacterized protein</fullName>
    </submittedName>
</protein>
<dbReference type="EMBL" id="ADNV01000326">
    <property type="protein sequence ID" value="EFG75594.1"/>
    <property type="molecule type" value="Genomic_DNA"/>
</dbReference>
<sequence>MVMRRSVGPVPVGEGGVAAAVFLWDGAALDSMRLRPVLIAAIPSSGAFQ</sequence>
<organism evidence="1 2">
    <name type="scientific">Mycobacterium parascrofulaceum ATCC BAA-614</name>
    <dbReference type="NCBI Taxonomy" id="525368"/>
    <lineage>
        <taxon>Bacteria</taxon>
        <taxon>Bacillati</taxon>
        <taxon>Actinomycetota</taxon>
        <taxon>Actinomycetes</taxon>
        <taxon>Mycobacteriales</taxon>
        <taxon>Mycobacteriaceae</taxon>
        <taxon>Mycobacterium</taxon>
        <taxon>Mycobacterium simiae complex</taxon>
    </lineage>
</organism>